<dbReference type="EMBL" id="CP049801">
    <property type="protein sequence ID" value="QIO06287.1"/>
    <property type="molecule type" value="Genomic_DNA"/>
</dbReference>
<dbReference type="InterPro" id="IPR036654">
    <property type="entry name" value="DNA_pol_III_psi_sf"/>
</dbReference>
<evidence type="ECO:0000313" key="2">
    <source>
        <dbReference type="Proteomes" id="UP000502297"/>
    </source>
</evidence>
<dbReference type="Proteomes" id="UP000502297">
    <property type="component" value="Chromosome"/>
</dbReference>
<dbReference type="SUPFAM" id="SSF102220">
    <property type="entry name" value="DNA polymerase III psi subunit"/>
    <property type="match status" value="1"/>
</dbReference>
<proteinExistence type="predicted"/>
<dbReference type="GO" id="GO:0003887">
    <property type="term" value="F:DNA-directed DNA polymerase activity"/>
    <property type="evidence" value="ECO:0007669"/>
    <property type="project" value="InterPro"/>
</dbReference>
<dbReference type="AlphaFoldDB" id="A0A6G8RWM3"/>
<accession>A0A6G8RWM3</accession>
<keyword evidence="2" id="KW-1185">Reference proteome</keyword>
<dbReference type="GO" id="GO:0006260">
    <property type="term" value="P:DNA replication"/>
    <property type="evidence" value="ECO:0007669"/>
    <property type="project" value="InterPro"/>
</dbReference>
<dbReference type="KEGG" id="asha:G8E00_10145"/>
<sequence length="239" mass="27177">MVEHQRSILAVLGIDLWVPKTDVPTRTITDALYRDQVAPEYPVIHHHQADHTQAVLQPSTQHQNIQEETKNTHAAQEVSLLLKKVEVKTVEYVETELPKTAVFHSNGQSIEVDPFVLQACSTENYTLLVNATELSEDQVDLWRNIQKAASGQYNELKWPFALQSFQDGRGASLYIQGFLDSIRTEKRIIAIGHIHAQCLTEEMHKGQFVQLASLQEMLDNPQLKRTLWQQMTTLSSHSS</sequence>
<protein>
    <submittedName>
        <fullName evidence="1">Uncharacterized protein</fullName>
    </submittedName>
</protein>
<evidence type="ECO:0000313" key="1">
    <source>
        <dbReference type="EMBL" id="QIO06287.1"/>
    </source>
</evidence>
<organism evidence="1 2">
    <name type="scientific">Acinetobacter shaoyimingii</name>
    <dbReference type="NCBI Taxonomy" id="2715164"/>
    <lineage>
        <taxon>Bacteria</taxon>
        <taxon>Pseudomonadati</taxon>
        <taxon>Pseudomonadota</taxon>
        <taxon>Gammaproteobacteria</taxon>
        <taxon>Moraxellales</taxon>
        <taxon>Moraxellaceae</taxon>
        <taxon>Acinetobacter</taxon>
    </lineage>
</organism>
<gene>
    <name evidence="1" type="ORF">G8E00_10145</name>
</gene>
<reference evidence="1 2" key="1">
    <citation type="submission" date="2020-03" db="EMBL/GenBank/DDBJ databases">
        <authorList>
            <person name="Zhu W."/>
        </authorList>
    </citation>
    <scope>NUCLEOTIDE SEQUENCE [LARGE SCALE GENOMIC DNA]</scope>
    <source>
        <strain evidence="1 2">323-1</strain>
    </source>
</reference>
<dbReference type="GO" id="GO:0008408">
    <property type="term" value="F:3'-5' exonuclease activity"/>
    <property type="evidence" value="ECO:0007669"/>
    <property type="project" value="InterPro"/>
</dbReference>
<dbReference type="RefSeq" id="WP_166224297.1">
    <property type="nucleotide sequence ID" value="NZ_CP049801.1"/>
</dbReference>
<name>A0A6G8RWM3_9GAMM</name>